<keyword evidence="3" id="KW-0732">Signal</keyword>
<evidence type="ECO:0000256" key="4">
    <source>
        <dbReference type="ARBA" id="ARBA00023263"/>
    </source>
</evidence>
<dbReference type="GO" id="GO:0009289">
    <property type="term" value="C:pilus"/>
    <property type="evidence" value="ECO:0007669"/>
    <property type="project" value="UniProtKB-SubCell"/>
</dbReference>
<accession>A0A6I0SMP4</accession>
<evidence type="ECO:0000313" key="7">
    <source>
        <dbReference type="Proteomes" id="UP000488521"/>
    </source>
</evidence>
<proteinExistence type="inferred from homology"/>
<protein>
    <submittedName>
        <fullName evidence="6">DUF1566 domain-containing protein</fullName>
    </submittedName>
</protein>
<feature type="domain" description="Major fimbrial subunit protein N-terminal" evidence="5">
    <location>
        <begin position="43"/>
        <end position="180"/>
    </location>
</feature>
<dbReference type="PROSITE" id="PS51257">
    <property type="entry name" value="PROKAR_LIPOPROTEIN"/>
    <property type="match status" value="1"/>
</dbReference>
<keyword evidence="4" id="KW-0281">Fimbrium</keyword>
<comment type="caution">
    <text evidence="6">The sequence shown here is derived from an EMBL/GenBank/DDBJ whole genome shotgun (WGS) entry which is preliminary data.</text>
</comment>
<comment type="subcellular location">
    <subcellularLocation>
        <location evidence="1">Fimbrium</location>
    </subcellularLocation>
</comment>
<evidence type="ECO:0000256" key="2">
    <source>
        <dbReference type="ARBA" id="ARBA00006011"/>
    </source>
</evidence>
<name>A0A6I0SMP4_BACT4</name>
<evidence type="ECO:0000256" key="3">
    <source>
        <dbReference type="ARBA" id="ARBA00022729"/>
    </source>
</evidence>
<dbReference type="RefSeq" id="WP_373252388.1">
    <property type="nucleotide sequence ID" value="NZ_CAXTFL010000034.1"/>
</dbReference>
<gene>
    <name evidence="6" type="ORF">GAN59_05120</name>
</gene>
<sequence length="602" mass="66470">MKIKNNYILRLNELAKLLWIIILLGACQSDDSYSVQQDAPVLVKLSVSAADSGTASGSDTGTDAQITSIYILQFNADADSYGTLRYVAEGKKNTGGTYTANLLQSMGANDNYKLVILANLPDYGFLYGLYGKSYEDVQQTCLSTAITAPLVFDNSHPFPMFGVVNGGASVQVQEGTVYTGNTELIRAVARVDIGIGTKKTDPDGTITSWVNTGSGKQPFVMAEVQVWKAGQRYTYMPALTNYHWTTTTTGGVISNKIMIDSPSVAPGATTTKTYDTSYITGGTYCLGKIYLPEADLQWGSVYDGQHSNRLAIIVGGYYNNSTTMSYYRVDFTNDKSAEKMNILRNHVYQFTISKVADEGYPSAQLAYDSKPKDIGFTAELASWKSSPPVSVPSVIGFRISYGKLNGENLLWDPSANLNIPQKRKSWLGYNQYWTFDYNEFYGEANNYYGLSHPMGYSNGRLYHTIEEVFNYEGAYPTLMVSADDVTDVDGNSGIAWKTGTTLTAFDICRNYQGDGFNDWRLPRLSELALIYLNKDKLEGMRGFVPLSGTYWSGSEYLVSNSDLDRKHSEKAWGLDFGTGNPNNTANHAKSELLKIRCVRQAQ</sequence>
<comment type="similarity">
    <text evidence="2">Belongs to the bacteroidetes fimbrillin superfamily. FimA/Mfa1 family.</text>
</comment>
<dbReference type="Proteomes" id="UP000488521">
    <property type="component" value="Unassembled WGS sequence"/>
</dbReference>
<dbReference type="EMBL" id="WCRS01000003">
    <property type="protein sequence ID" value="KAB4476571.1"/>
    <property type="molecule type" value="Genomic_DNA"/>
</dbReference>
<dbReference type="AlphaFoldDB" id="A0A6I0SMP4"/>
<dbReference type="InterPro" id="IPR029141">
    <property type="entry name" value="FimA_N"/>
</dbReference>
<evidence type="ECO:0000256" key="1">
    <source>
        <dbReference type="ARBA" id="ARBA00004561"/>
    </source>
</evidence>
<reference evidence="6 7" key="1">
    <citation type="journal article" date="2019" name="Nat. Med.">
        <title>A library of human gut bacterial isolates paired with longitudinal multiomics data enables mechanistic microbiome research.</title>
        <authorList>
            <person name="Poyet M."/>
            <person name="Groussin M."/>
            <person name="Gibbons S.M."/>
            <person name="Avila-Pacheco J."/>
            <person name="Jiang X."/>
            <person name="Kearney S.M."/>
            <person name="Perrotta A.R."/>
            <person name="Berdy B."/>
            <person name="Zhao S."/>
            <person name="Lieberman T.D."/>
            <person name="Swanson P.K."/>
            <person name="Smith M."/>
            <person name="Roesemann S."/>
            <person name="Alexander J.E."/>
            <person name="Rich S.A."/>
            <person name="Livny J."/>
            <person name="Vlamakis H."/>
            <person name="Clish C."/>
            <person name="Bullock K."/>
            <person name="Deik A."/>
            <person name="Scott J."/>
            <person name="Pierce K.A."/>
            <person name="Xavier R.J."/>
            <person name="Alm E.J."/>
        </authorList>
    </citation>
    <scope>NUCLEOTIDE SEQUENCE [LARGE SCALE GENOMIC DNA]</scope>
    <source>
        <strain evidence="6 7">BIOML-A156</strain>
    </source>
</reference>
<evidence type="ECO:0000259" key="5">
    <source>
        <dbReference type="Pfam" id="PF06321"/>
    </source>
</evidence>
<evidence type="ECO:0000313" key="6">
    <source>
        <dbReference type="EMBL" id="KAB4476571.1"/>
    </source>
</evidence>
<dbReference type="Pfam" id="PF06321">
    <property type="entry name" value="P_gingi_FimA"/>
    <property type="match status" value="1"/>
</dbReference>
<organism evidence="6 7">
    <name type="scientific">Bacteroides thetaiotaomicron</name>
    <dbReference type="NCBI Taxonomy" id="818"/>
    <lineage>
        <taxon>Bacteria</taxon>
        <taxon>Pseudomonadati</taxon>
        <taxon>Bacteroidota</taxon>
        <taxon>Bacteroidia</taxon>
        <taxon>Bacteroidales</taxon>
        <taxon>Bacteroidaceae</taxon>
        <taxon>Bacteroides</taxon>
    </lineage>
</organism>